<evidence type="ECO:0000313" key="9">
    <source>
        <dbReference type="Proteomes" id="UP001157125"/>
    </source>
</evidence>
<feature type="compositionally biased region" description="Basic and acidic residues" evidence="6">
    <location>
        <begin position="239"/>
        <end position="257"/>
    </location>
</feature>
<comment type="caution">
    <text evidence="8">The sequence shown here is derived from an EMBL/GenBank/DDBJ whole genome shotgun (WGS) entry which is preliminary data.</text>
</comment>
<keyword evidence="9" id="KW-1185">Reference proteome</keyword>
<dbReference type="Pfam" id="PF13520">
    <property type="entry name" value="AA_permease_2"/>
    <property type="match status" value="1"/>
</dbReference>
<feature type="transmembrane region" description="Helical" evidence="7">
    <location>
        <begin position="33"/>
        <end position="52"/>
    </location>
</feature>
<comment type="subcellular location">
    <subcellularLocation>
        <location evidence="1">Cell membrane</location>
        <topology evidence="1">Multi-pass membrane protein</topology>
    </subcellularLocation>
</comment>
<evidence type="ECO:0000313" key="8">
    <source>
        <dbReference type="EMBL" id="GMA37371.1"/>
    </source>
</evidence>
<keyword evidence="2" id="KW-1003">Cell membrane</keyword>
<evidence type="ECO:0000256" key="4">
    <source>
        <dbReference type="ARBA" id="ARBA00022989"/>
    </source>
</evidence>
<dbReference type="InterPro" id="IPR002293">
    <property type="entry name" value="AA/rel_permease1"/>
</dbReference>
<organism evidence="8 9">
    <name type="scientific">Demequina litorisediminis</name>
    <dbReference type="NCBI Taxonomy" id="1849022"/>
    <lineage>
        <taxon>Bacteria</taxon>
        <taxon>Bacillati</taxon>
        <taxon>Actinomycetota</taxon>
        <taxon>Actinomycetes</taxon>
        <taxon>Micrococcales</taxon>
        <taxon>Demequinaceae</taxon>
        <taxon>Demequina</taxon>
    </lineage>
</organism>
<feature type="region of interest" description="Disordered" evidence="6">
    <location>
        <begin position="239"/>
        <end position="263"/>
    </location>
</feature>
<evidence type="ECO:0000256" key="1">
    <source>
        <dbReference type="ARBA" id="ARBA00004651"/>
    </source>
</evidence>
<evidence type="ECO:0000256" key="5">
    <source>
        <dbReference type="ARBA" id="ARBA00023136"/>
    </source>
</evidence>
<dbReference type="PANTHER" id="PTHR42770:SF4">
    <property type="entry name" value="ARGININE_ORNITHINE ANTIPORTER-RELATED"/>
    <property type="match status" value="1"/>
</dbReference>
<feature type="transmembrane region" description="Helical" evidence="7">
    <location>
        <begin position="107"/>
        <end position="131"/>
    </location>
</feature>
<keyword evidence="4 7" id="KW-1133">Transmembrane helix</keyword>
<feature type="transmembrane region" description="Helical" evidence="7">
    <location>
        <begin position="64"/>
        <end position="87"/>
    </location>
</feature>
<dbReference type="PANTHER" id="PTHR42770">
    <property type="entry name" value="AMINO ACID TRANSPORTER-RELATED"/>
    <property type="match status" value="1"/>
</dbReference>
<dbReference type="InterPro" id="IPR050367">
    <property type="entry name" value="APC_superfamily"/>
</dbReference>
<name>A0ABQ6IIZ6_9MICO</name>
<sequence>MVAFAGFSWETFVDNLWGSPTHTAGDLAEQVRATMLVTVFVFLGVEGANVFSRYARRREDVGRATVTGFLTVLALFVVITMLSYGVLPREELASLRQPSAAGVIEAAVGSWGAWMVGIGLLISVLGAYLAWTLLGAEVLFAAASGDDAPRALATLSPRGVPLRALTATSLLSQVFLVIAHFSRSASDFSLEAHECRDDPAVFAHGGVRAEAHARRHPALGGARSHSLRLRVHLLPRLRDGPAVRPDRTRRVRTRDTDVLAGPP</sequence>
<evidence type="ECO:0000256" key="6">
    <source>
        <dbReference type="SAM" id="MobiDB-lite"/>
    </source>
</evidence>
<proteinExistence type="predicted"/>
<dbReference type="Proteomes" id="UP001157125">
    <property type="component" value="Unassembled WGS sequence"/>
</dbReference>
<evidence type="ECO:0008006" key="10">
    <source>
        <dbReference type="Google" id="ProtNLM"/>
    </source>
</evidence>
<evidence type="ECO:0000256" key="2">
    <source>
        <dbReference type="ARBA" id="ARBA00022475"/>
    </source>
</evidence>
<reference evidence="9" key="1">
    <citation type="journal article" date="2019" name="Int. J. Syst. Evol. Microbiol.">
        <title>The Global Catalogue of Microorganisms (GCM) 10K type strain sequencing project: providing services to taxonomists for standard genome sequencing and annotation.</title>
        <authorList>
            <consortium name="The Broad Institute Genomics Platform"/>
            <consortium name="The Broad Institute Genome Sequencing Center for Infectious Disease"/>
            <person name="Wu L."/>
            <person name="Ma J."/>
        </authorList>
    </citation>
    <scope>NUCLEOTIDE SEQUENCE [LARGE SCALE GENOMIC DNA]</scope>
    <source>
        <strain evidence="9">NBRC 112299</strain>
    </source>
</reference>
<protein>
    <recommendedName>
        <fullName evidence="10">Amino acid permease</fullName>
    </recommendedName>
</protein>
<gene>
    <name evidence="8" type="ORF">GCM10025876_35750</name>
</gene>
<keyword evidence="3 7" id="KW-0812">Transmembrane</keyword>
<dbReference type="Gene3D" id="1.20.1740.10">
    <property type="entry name" value="Amino acid/polyamine transporter I"/>
    <property type="match status" value="1"/>
</dbReference>
<evidence type="ECO:0000256" key="3">
    <source>
        <dbReference type="ARBA" id="ARBA00022692"/>
    </source>
</evidence>
<accession>A0ABQ6IIZ6</accession>
<keyword evidence="5 7" id="KW-0472">Membrane</keyword>
<evidence type="ECO:0000256" key="7">
    <source>
        <dbReference type="SAM" id="Phobius"/>
    </source>
</evidence>
<dbReference type="EMBL" id="BSUN01000001">
    <property type="protein sequence ID" value="GMA37371.1"/>
    <property type="molecule type" value="Genomic_DNA"/>
</dbReference>